<organism evidence="2 3">
    <name type="scientific">Parnassius apollo</name>
    <name type="common">Apollo butterfly</name>
    <name type="synonym">Papilio apollo</name>
    <dbReference type="NCBI Taxonomy" id="110799"/>
    <lineage>
        <taxon>Eukaryota</taxon>
        <taxon>Metazoa</taxon>
        <taxon>Ecdysozoa</taxon>
        <taxon>Arthropoda</taxon>
        <taxon>Hexapoda</taxon>
        <taxon>Insecta</taxon>
        <taxon>Pterygota</taxon>
        <taxon>Neoptera</taxon>
        <taxon>Endopterygota</taxon>
        <taxon>Lepidoptera</taxon>
        <taxon>Glossata</taxon>
        <taxon>Ditrysia</taxon>
        <taxon>Papilionoidea</taxon>
        <taxon>Papilionidae</taxon>
        <taxon>Parnassiinae</taxon>
        <taxon>Parnassini</taxon>
        <taxon>Parnassius</taxon>
        <taxon>Parnassius</taxon>
    </lineage>
</organism>
<keyword evidence="3" id="KW-1185">Reference proteome</keyword>
<comment type="caution">
    <text evidence="2">The sequence shown here is derived from an EMBL/GenBank/DDBJ whole genome shotgun (WGS) entry which is preliminary data.</text>
</comment>
<accession>A0A8S3Y3N4</accession>
<evidence type="ECO:0000313" key="2">
    <source>
        <dbReference type="EMBL" id="CAG5052248.1"/>
    </source>
</evidence>
<evidence type="ECO:0000256" key="1">
    <source>
        <dbReference type="SAM" id="MobiDB-lite"/>
    </source>
</evidence>
<reference evidence="2" key="1">
    <citation type="submission" date="2021-04" db="EMBL/GenBank/DDBJ databases">
        <authorList>
            <person name="Tunstrom K."/>
        </authorList>
    </citation>
    <scope>NUCLEOTIDE SEQUENCE</scope>
</reference>
<sequence length="84" mass="9724">MPIRSASLKGRKSLNNNNFDFTWLDQTKDEFVTQPHNESDENNSSSPKKTPESVRNVDNTPELPAQEREEFTDNTITNETKKRQ</sequence>
<feature type="region of interest" description="Disordered" evidence="1">
    <location>
        <begin position="30"/>
        <end position="84"/>
    </location>
</feature>
<dbReference type="EMBL" id="CAJQZP010001514">
    <property type="protein sequence ID" value="CAG5052248.1"/>
    <property type="molecule type" value="Genomic_DNA"/>
</dbReference>
<gene>
    <name evidence="2" type="ORF">PAPOLLO_LOCUS25320</name>
</gene>
<name>A0A8S3Y3N4_PARAO</name>
<feature type="region of interest" description="Disordered" evidence="1">
    <location>
        <begin position="1"/>
        <end position="20"/>
    </location>
</feature>
<protein>
    <submittedName>
        <fullName evidence="2">(apollo) hypothetical protein</fullName>
    </submittedName>
</protein>
<evidence type="ECO:0000313" key="3">
    <source>
        <dbReference type="Proteomes" id="UP000691718"/>
    </source>
</evidence>
<dbReference type="AlphaFoldDB" id="A0A8S3Y3N4"/>
<dbReference type="Proteomes" id="UP000691718">
    <property type="component" value="Unassembled WGS sequence"/>
</dbReference>
<proteinExistence type="predicted"/>